<evidence type="ECO:0000313" key="9">
    <source>
        <dbReference type="Proteomes" id="UP000034601"/>
    </source>
</evidence>
<sequence length="815" mass="91310">MILYLEEDLALGLMWKLLLVPLFHDSSFLGRILSFFFRLSRIFLGLFAFLSVGILIFTLTLFWFTLPLWIIVLKGDLRYLALGSLLLGLLLFIYHLFSHPPKKVWQIKSVDEIWQTSRLNQGQANWKNLLKTKEVRNLLRYLEKKPEDLAGLSGGSIAGSGILQSCLELGKKLAVPYLQPEHFFVAALTNIPNISGSLAKVGLTAEDFLSVLDFLKRKEQYHHFAAVWDEDFHVKHLKGINRGWLGVPTPNLDMASDDLTRQAAKEKLPDFVGRAEVVSQVVNILSLEAGRNVVIVGEPGSGRSTLVAYLAKLIVLGDAPASLATKRLVRLDLTRLLSGVKTQGELAQKVGDIFEEVKFCGNIMIYIDEIQDLGIGEVSSEFNLYSLLLPYIESSNFQFLSSTEIQNFTKILEKNGAFARLFTKVELPPASAQETVQILQNKAIEEESHKSQTSLIAIKEIAKVTSQYIHDRVLPDSALKIFLQCQNQAEDGWVIKSTVDKVFQTQVNIPVGEVEAETKQELLNLETIIHKKFIDQEEAVAAIAKTLRRAATALREQNRPIGSFLFVGPTGVGKTELAKVLSEEYFKRQGNFLRFDMSEYQAPESVSKLIGQSGEEGILTESVRLKPYTLILLDEFEKADNKVLTVFLQVLEDGRLTSGSGRTVDFTNTIIVATSNAASLTIAQGLRSGQILEQLKDKVSSELLQIFKPELINRFDEVVLFKPLIPLDLQKIVRLKLSALQKQLSDQGYMVDFADELVVKLAEKGYDAVMGARPLRRLIQDTLEARLSVMILENKLPKGEKFIVTRQELEQSESS</sequence>
<evidence type="ECO:0000256" key="4">
    <source>
        <dbReference type="ARBA" id="ARBA00023186"/>
    </source>
</evidence>
<proteinExistence type="predicted"/>
<feature type="domain" description="Clp ATPase C-terminal" evidence="7">
    <location>
        <begin position="724"/>
        <end position="811"/>
    </location>
</feature>
<dbReference type="Pfam" id="PF00004">
    <property type="entry name" value="AAA"/>
    <property type="match status" value="1"/>
</dbReference>
<dbReference type="GO" id="GO:0016887">
    <property type="term" value="F:ATP hydrolysis activity"/>
    <property type="evidence" value="ECO:0007669"/>
    <property type="project" value="InterPro"/>
</dbReference>
<dbReference type="CDD" id="cd19499">
    <property type="entry name" value="RecA-like_ClpB_Hsp104-like"/>
    <property type="match status" value="1"/>
</dbReference>
<dbReference type="GO" id="GO:0034605">
    <property type="term" value="P:cellular response to heat"/>
    <property type="evidence" value="ECO:0007669"/>
    <property type="project" value="TreeGrafter"/>
</dbReference>
<gene>
    <name evidence="8" type="ORF">UU29_C0007G0136</name>
</gene>
<evidence type="ECO:0000259" key="6">
    <source>
        <dbReference type="SMART" id="SM00382"/>
    </source>
</evidence>
<name>A0A0G0U7S0_9BACT</name>
<dbReference type="InterPro" id="IPR041546">
    <property type="entry name" value="ClpA/ClpB_AAA_lid"/>
</dbReference>
<dbReference type="PANTHER" id="PTHR11638">
    <property type="entry name" value="ATP-DEPENDENT CLP PROTEASE"/>
    <property type="match status" value="1"/>
</dbReference>
<dbReference type="GO" id="GO:0005737">
    <property type="term" value="C:cytoplasm"/>
    <property type="evidence" value="ECO:0007669"/>
    <property type="project" value="TreeGrafter"/>
</dbReference>
<dbReference type="Pfam" id="PF10431">
    <property type="entry name" value="ClpB_D2-small"/>
    <property type="match status" value="1"/>
</dbReference>
<keyword evidence="5" id="KW-1133">Transmembrane helix</keyword>
<dbReference type="CDD" id="cd00009">
    <property type="entry name" value="AAA"/>
    <property type="match status" value="1"/>
</dbReference>
<keyword evidence="5" id="KW-0812">Transmembrane</keyword>
<dbReference type="AlphaFoldDB" id="A0A0G0U7S0"/>
<dbReference type="SMART" id="SM01086">
    <property type="entry name" value="ClpB_D2-small"/>
    <property type="match status" value="1"/>
</dbReference>
<keyword evidence="1" id="KW-0677">Repeat</keyword>
<keyword evidence="5" id="KW-0472">Membrane</keyword>
<evidence type="ECO:0000256" key="2">
    <source>
        <dbReference type="ARBA" id="ARBA00022741"/>
    </source>
</evidence>
<feature type="transmembrane region" description="Helical" evidence="5">
    <location>
        <begin position="42"/>
        <end position="71"/>
    </location>
</feature>
<dbReference type="EMBL" id="LCAB01000007">
    <property type="protein sequence ID" value="KKR83266.1"/>
    <property type="molecule type" value="Genomic_DNA"/>
</dbReference>
<feature type="transmembrane region" description="Helical" evidence="5">
    <location>
        <begin position="77"/>
        <end position="97"/>
    </location>
</feature>
<dbReference type="SMART" id="SM00382">
    <property type="entry name" value="AAA"/>
    <property type="match status" value="2"/>
</dbReference>
<feature type="domain" description="AAA+ ATPase" evidence="6">
    <location>
        <begin position="560"/>
        <end position="698"/>
    </location>
</feature>
<reference evidence="8 9" key="1">
    <citation type="journal article" date="2015" name="Nature">
        <title>rRNA introns, odd ribosomes, and small enigmatic genomes across a large radiation of phyla.</title>
        <authorList>
            <person name="Brown C.T."/>
            <person name="Hug L.A."/>
            <person name="Thomas B.C."/>
            <person name="Sharon I."/>
            <person name="Castelle C.J."/>
            <person name="Singh A."/>
            <person name="Wilkins M.J."/>
            <person name="Williams K.H."/>
            <person name="Banfield J.F."/>
        </authorList>
    </citation>
    <scope>NUCLEOTIDE SEQUENCE [LARGE SCALE GENOMIC DNA]</scope>
</reference>
<dbReference type="InterPro" id="IPR019489">
    <property type="entry name" value="Clp_ATPase_C"/>
</dbReference>
<comment type="caution">
    <text evidence="8">The sequence shown here is derived from an EMBL/GenBank/DDBJ whole genome shotgun (WGS) entry which is preliminary data.</text>
</comment>
<dbReference type="PRINTS" id="PR00300">
    <property type="entry name" value="CLPPROTEASEA"/>
</dbReference>
<evidence type="ECO:0000256" key="5">
    <source>
        <dbReference type="SAM" id="Phobius"/>
    </source>
</evidence>
<keyword evidence="3" id="KW-0067">ATP-binding</keyword>
<evidence type="ECO:0000256" key="1">
    <source>
        <dbReference type="ARBA" id="ARBA00022737"/>
    </source>
</evidence>
<protein>
    <submittedName>
        <fullName evidence="8">ATPase AAA-2 domain protein</fullName>
    </submittedName>
</protein>
<dbReference type="InterPro" id="IPR003959">
    <property type="entry name" value="ATPase_AAA_core"/>
</dbReference>
<dbReference type="InterPro" id="IPR027417">
    <property type="entry name" value="P-loop_NTPase"/>
</dbReference>
<dbReference type="PANTHER" id="PTHR11638:SF18">
    <property type="entry name" value="HEAT SHOCK PROTEIN 104"/>
    <property type="match status" value="1"/>
</dbReference>
<dbReference type="Pfam" id="PF07724">
    <property type="entry name" value="AAA_2"/>
    <property type="match status" value="1"/>
</dbReference>
<dbReference type="SUPFAM" id="SSF52540">
    <property type="entry name" value="P-loop containing nucleoside triphosphate hydrolases"/>
    <property type="match status" value="2"/>
</dbReference>
<evidence type="ECO:0000313" key="8">
    <source>
        <dbReference type="EMBL" id="KKR83266.1"/>
    </source>
</evidence>
<organism evidence="8 9">
    <name type="scientific">Candidatus Daviesbacteria bacterium GW2011_GWA2_40_9</name>
    <dbReference type="NCBI Taxonomy" id="1618424"/>
    <lineage>
        <taxon>Bacteria</taxon>
        <taxon>Candidatus Daviesiibacteriota</taxon>
    </lineage>
</organism>
<dbReference type="InterPro" id="IPR003593">
    <property type="entry name" value="AAA+_ATPase"/>
</dbReference>
<evidence type="ECO:0000256" key="3">
    <source>
        <dbReference type="ARBA" id="ARBA00022840"/>
    </source>
</evidence>
<accession>A0A0G0U7S0</accession>
<evidence type="ECO:0000259" key="7">
    <source>
        <dbReference type="SMART" id="SM01086"/>
    </source>
</evidence>
<dbReference type="Gene3D" id="1.10.8.60">
    <property type="match status" value="2"/>
</dbReference>
<dbReference type="Gene3D" id="3.40.50.300">
    <property type="entry name" value="P-loop containing nucleotide triphosphate hydrolases"/>
    <property type="match status" value="2"/>
</dbReference>
<dbReference type="Pfam" id="PF17871">
    <property type="entry name" value="AAA_lid_9"/>
    <property type="match status" value="1"/>
</dbReference>
<keyword evidence="4" id="KW-0143">Chaperone</keyword>
<dbReference type="InterPro" id="IPR001270">
    <property type="entry name" value="ClpA/B"/>
</dbReference>
<feature type="domain" description="AAA+ ATPase" evidence="6">
    <location>
        <begin position="289"/>
        <end position="431"/>
    </location>
</feature>
<dbReference type="InterPro" id="IPR050130">
    <property type="entry name" value="ClpA_ClpB"/>
</dbReference>
<keyword evidence="2" id="KW-0547">Nucleotide-binding</keyword>
<dbReference type="GO" id="GO:0005524">
    <property type="term" value="F:ATP binding"/>
    <property type="evidence" value="ECO:0007669"/>
    <property type="project" value="UniProtKB-KW"/>
</dbReference>
<dbReference type="Proteomes" id="UP000034601">
    <property type="component" value="Unassembled WGS sequence"/>
</dbReference>